<feature type="compositionally biased region" description="Low complexity" evidence="7">
    <location>
        <begin position="227"/>
        <end position="241"/>
    </location>
</feature>
<evidence type="ECO:0000256" key="6">
    <source>
        <dbReference type="PROSITE-ProRule" id="PRU00175"/>
    </source>
</evidence>
<comment type="similarity">
    <text evidence="1">Belongs to the IAP family.</text>
</comment>
<dbReference type="Gene3D" id="1.10.8.10">
    <property type="entry name" value="DNA helicase RuvA subunit, C-terminal domain"/>
    <property type="match status" value="1"/>
</dbReference>
<dbReference type="CDD" id="cd00022">
    <property type="entry name" value="BIR"/>
    <property type="match status" value="2"/>
</dbReference>
<feature type="compositionally biased region" description="Polar residues" evidence="7">
    <location>
        <begin position="271"/>
        <end position="301"/>
    </location>
</feature>
<feature type="region of interest" description="Disordered" evidence="7">
    <location>
        <begin position="154"/>
        <end position="182"/>
    </location>
</feature>
<dbReference type="InterPro" id="IPR001370">
    <property type="entry name" value="BIR_rpt"/>
</dbReference>
<keyword evidence="3" id="KW-0479">Metal-binding</keyword>
<organism evidence="9">
    <name type="scientific">Anadara broughtonii</name>
    <name type="common">Blood clam</name>
    <name type="synonym">Scapharca broughtonii</name>
    <dbReference type="NCBI Taxonomy" id="148819"/>
    <lineage>
        <taxon>Eukaryota</taxon>
        <taxon>Metazoa</taxon>
        <taxon>Spiralia</taxon>
        <taxon>Lophotrochozoa</taxon>
        <taxon>Mollusca</taxon>
        <taxon>Bivalvia</taxon>
        <taxon>Autobranchia</taxon>
        <taxon>Pteriomorphia</taxon>
        <taxon>Arcoida</taxon>
        <taxon>Arcoidea</taxon>
        <taxon>Arcidae</taxon>
        <taxon>Anadara</taxon>
    </lineage>
</organism>
<dbReference type="PROSITE" id="PS50143">
    <property type="entry name" value="BIR_REPEAT_2"/>
    <property type="match status" value="2"/>
</dbReference>
<dbReference type="SMART" id="SM00184">
    <property type="entry name" value="RING"/>
    <property type="match status" value="1"/>
</dbReference>
<evidence type="ECO:0000256" key="4">
    <source>
        <dbReference type="ARBA" id="ARBA00022771"/>
    </source>
</evidence>
<feature type="region of interest" description="Disordered" evidence="7">
    <location>
        <begin position="452"/>
        <end position="475"/>
    </location>
</feature>
<dbReference type="Pfam" id="PF13920">
    <property type="entry name" value="zf-C3HC4_3"/>
    <property type="match status" value="1"/>
</dbReference>
<dbReference type="PANTHER" id="PTHR10044:SF139">
    <property type="entry name" value="DEATH-ASSOCIATED INHIBITOR OF APOPTOSIS 2"/>
    <property type="match status" value="1"/>
</dbReference>
<dbReference type="GO" id="GO:0006915">
    <property type="term" value="P:apoptotic process"/>
    <property type="evidence" value="ECO:0007669"/>
    <property type="project" value="UniProtKB-KW"/>
</dbReference>
<feature type="region of interest" description="Disordered" evidence="7">
    <location>
        <begin position="194"/>
        <end position="334"/>
    </location>
</feature>
<feature type="compositionally biased region" description="Low complexity" evidence="7">
    <location>
        <begin position="168"/>
        <end position="177"/>
    </location>
</feature>
<dbReference type="GO" id="GO:0005634">
    <property type="term" value="C:nucleus"/>
    <property type="evidence" value="ECO:0007669"/>
    <property type="project" value="TreeGrafter"/>
</dbReference>
<dbReference type="GO" id="GO:0043027">
    <property type="term" value="F:cysteine-type endopeptidase inhibitor activity involved in apoptotic process"/>
    <property type="evidence" value="ECO:0007669"/>
    <property type="project" value="TreeGrafter"/>
</dbReference>
<dbReference type="Gene3D" id="3.30.40.10">
    <property type="entry name" value="Zinc/RING finger domain, C3HC4 (zinc finger)"/>
    <property type="match status" value="1"/>
</dbReference>
<feature type="compositionally biased region" description="Polar residues" evidence="7">
    <location>
        <begin position="199"/>
        <end position="226"/>
    </location>
</feature>
<feature type="region of interest" description="Disordered" evidence="7">
    <location>
        <begin position="527"/>
        <end position="564"/>
    </location>
</feature>
<dbReference type="FunFam" id="1.10.1170.10:FF:000003">
    <property type="entry name" value="E3 ubiquitin-protein ligase XIAP"/>
    <property type="match status" value="1"/>
</dbReference>
<evidence type="ECO:0000256" key="3">
    <source>
        <dbReference type="ARBA" id="ARBA00022723"/>
    </source>
</evidence>
<dbReference type="InterPro" id="IPR001841">
    <property type="entry name" value="Znf_RING"/>
</dbReference>
<name>A0A7U1BGF3_ANABR</name>
<accession>A0A7U1BGF3</accession>
<dbReference type="EMBL" id="MT423673">
    <property type="protein sequence ID" value="QQY98955.1"/>
    <property type="molecule type" value="mRNA"/>
</dbReference>
<dbReference type="GO" id="GO:0051726">
    <property type="term" value="P:regulation of cell cycle"/>
    <property type="evidence" value="ECO:0007669"/>
    <property type="project" value="TreeGrafter"/>
</dbReference>
<keyword evidence="2" id="KW-0053">Apoptosis</keyword>
<keyword evidence="4 6" id="KW-0863">Zinc-finger</keyword>
<evidence type="ECO:0000256" key="1">
    <source>
        <dbReference type="ARBA" id="ARBA00006672"/>
    </source>
</evidence>
<evidence type="ECO:0000256" key="5">
    <source>
        <dbReference type="ARBA" id="ARBA00022833"/>
    </source>
</evidence>
<dbReference type="PROSITE" id="PS50089">
    <property type="entry name" value="ZF_RING_2"/>
    <property type="match status" value="1"/>
</dbReference>
<evidence type="ECO:0000259" key="8">
    <source>
        <dbReference type="PROSITE" id="PS50089"/>
    </source>
</evidence>
<dbReference type="PANTHER" id="PTHR10044">
    <property type="entry name" value="INHIBITOR OF APOPTOSIS"/>
    <property type="match status" value="1"/>
</dbReference>
<dbReference type="InterPro" id="IPR050784">
    <property type="entry name" value="IAP"/>
</dbReference>
<feature type="compositionally biased region" description="Low complexity" evidence="7">
    <location>
        <begin position="251"/>
        <end position="270"/>
    </location>
</feature>
<dbReference type="SUPFAM" id="SSF57924">
    <property type="entry name" value="Inhibitor of apoptosis (IAP) repeat"/>
    <property type="match status" value="2"/>
</dbReference>
<evidence type="ECO:0000313" key="9">
    <source>
        <dbReference type="EMBL" id="QQY98955.1"/>
    </source>
</evidence>
<dbReference type="CDD" id="cd16713">
    <property type="entry name" value="RING-HC_BIRC2_3_7"/>
    <property type="match status" value="1"/>
</dbReference>
<feature type="compositionally biased region" description="Polar residues" evidence="7">
    <location>
        <begin position="461"/>
        <end position="473"/>
    </location>
</feature>
<dbReference type="AlphaFoldDB" id="A0A7U1BGF3"/>
<dbReference type="SMART" id="SM00238">
    <property type="entry name" value="BIR"/>
    <property type="match status" value="2"/>
</dbReference>
<dbReference type="Gene3D" id="1.10.1170.10">
    <property type="entry name" value="Inhibitor Of Apoptosis Protein (2mihbC-IAP-1), Chain A"/>
    <property type="match status" value="2"/>
</dbReference>
<evidence type="ECO:0000256" key="7">
    <source>
        <dbReference type="SAM" id="MobiDB-lite"/>
    </source>
</evidence>
<dbReference type="InterPro" id="IPR013083">
    <property type="entry name" value="Znf_RING/FYVE/PHD"/>
</dbReference>
<feature type="domain" description="RING-type" evidence="8">
    <location>
        <begin position="584"/>
        <end position="619"/>
    </location>
</feature>
<protein>
    <submittedName>
        <fullName evidence="9">Baculoviral IAP repeat-containing protein 2</fullName>
    </submittedName>
</protein>
<dbReference type="GO" id="GO:0008270">
    <property type="term" value="F:zinc ion binding"/>
    <property type="evidence" value="ECO:0007669"/>
    <property type="project" value="UniProtKB-KW"/>
</dbReference>
<dbReference type="GO" id="GO:0043066">
    <property type="term" value="P:negative regulation of apoptotic process"/>
    <property type="evidence" value="ECO:0007669"/>
    <property type="project" value="TreeGrafter"/>
</dbReference>
<proteinExistence type="evidence at transcript level"/>
<sequence>MGQLVRNSCSITDTFNSYFMDQEKNKQPEVQDVMKYEWMRLASFAKFPISSPAHPTRLAEAGFYFQGIDDEVTCFRCGVKHKGWKPGDVAINIHKDASPHCPFLTERDTINFGIKQPPWNFRNGNDNNALNAHDNNISVNIDNFVHNGTVINGESGACGGPRDLNDTSSPSPLSDSSVKQDNDTLQRQIGERISAADSYRNNSNDTNQLNTYSNGHIGSESGQVSENRPSNNPFNFSFVPSRSRDIETPRSVTVGTNGNSNGSSITNGNSRNVPNGSNITNGNSRNVPNSSNRTSGNSMNAPNGCDRSDENLTTITNGRNRHQSLETPSDETSGHEALGLVLQPLGISCEKPVHPQYAISAIRMSSYKNWPKSCRQRPEELTRAGLFYEGTDDRVRCFFCGGGLFNWEADDDPWIEHARWFPKCVYLRQSKGDEFIYKVHQEVQRGANDFSHLKDYKPDQHAQTNSASATSDGNDVMSHPAVISVLDMGMDSALVRKAMEAICKLNGTKTLTAEKLLLKVWEIEDSRGTTNSDNDEQSTNSQSDEHLSNGSDIPGSADTKTDDEEAERLAIIEENRHLRELQLCKICLDEDVSIVFLPCGHMATCASCAPALRKCPICRVFIKGTVKAIIS</sequence>
<feature type="compositionally biased region" description="Polar residues" evidence="7">
    <location>
        <begin position="528"/>
        <end position="542"/>
    </location>
</feature>
<dbReference type="GO" id="GO:0005737">
    <property type="term" value="C:cytoplasm"/>
    <property type="evidence" value="ECO:0007669"/>
    <property type="project" value="TreeGrafter"/>
</dbReference>
<keyword evidence="5" id="KW-0862">Zinc</keyword>
<dbReference type="Pfam" id="PF00653">
    <property type="entry name" value="BIR"/>
    <property type="match status" value="2"/>
</dbReference>
<evidence type="ECO:0000256" key="2">
    <source>
        <dbReference type="ARBA" id="ARBA00022703"/>
    </source>
</evidence>
<dbReference type="FunFam" id="1.10.1170.10:FF:000002">
    <property type="entry name" value="Baculoviral IAP repeat containing 7"/>
    <property type="match status" value="1"/>
</dbReference>
<reference evidence="9" key="1">
    <citation type="submission" date="2020-05" db="EMBL/GenBank/DDBJ databases">
        <authorList>
            <person name="Wang Y."/>
            <person name="Zhang X."/>
        </authorList>
    </citation>
    <scope>NUCLEOTIDE SEQUENCE</scope>
</reference>